<dbReference type="NCBIfam" id="TIGR03604">
    <property type="entry name" value="TOMM_cyclo_SagD"/>
    <property type="match status" value="1"/>
</dbReference>
<dbReference type="PANTHER" id="PTHR37809">
    <property type="entry name" value="RIBOSOMAL PROTEIN S12 METHYLTHIOTRANSFERASE ACCESSORY FACTOR YCAO"/>
    <property type="match status" value="1"/>
</dbReference>
<dbReference type="PROSITE" id="PS51664">
    <property type="entry name" value="YCAO"/>
    <property type="match status" value="1"/>
</dbReference>
<dbReference type="InterPro" id="IPR027624">
    <property type="entry name" value="TOMM_cyclo_SagD"/>
</dbReference>
<reference evidence="2 3" key="1">
    <citation type="submission" date="2018-10" db="EMBL/GenBank/DDBJ databases">
        <title>Cohnella sp. M2MS4P-1, whole genome shotgun sequence.</title>
        <authorList>
            <person name="Tuo L."/>
        </authorList>
    </citation>
    <scope>NUCLEOTIDE SEQUENCE [LARGE SCALE GENOMIC DNA]</scope>
    <source>
        <strain evidence="2 3">M2MS4P-1</strain>
    </source>
</reference>
<dbReference type="Gene3D" id="3.30.40.250">
    <property type="match status" value="1"/>
</dbReference>
<dbReference type="AlphaFoldDB" id="A0A494YDM3"/>
<evidence type="ECO:0000259" key="1">
    <source>
        <dbReference type="PROSITE" id="PS51664"/>
    </source>
</evidence>
<dbReference type="Gene3D" id="3.30.160.660">
    <property type="match status" value="1"/>
</dbReference>
<dbReference type="InterPro" id="IPR022291">
    <property type="entry name" value="Bacteriocin_synth_cyclodeHase"/>
</dbReference>
<evidence type="ECO:0000313" key="3">
    <source>
        <dbReference type="Proteomes" id="UP000282076"/>
    </source>
</evidence>
<dbReference type="NCBIfam" id="TIGR03882">
    <property type="entry name" value="cyclo_dehyd_2"/>
    <property type="match status" value="1"/>
</dbReference>
<name>A0A494YDM3_9BACL</name>
<gene>
    <name evidence="2" type="ORF">D7Z26_01010</name>
</gene>
<sequence>MNGLIAIIGEGLLAQYVGDLLSESYSVHRQNDIRLGVPESAQLALVLADEWRPSDYELAEQMLRKAGISWLRGFLLHDEGVVGPWVRQFKPGCSQCAELRGSLAGQDREISLELQMTLLLHGVVPHDPAISRFGILHTSHIIAAETRKIMSGNQVQTECGVYFVDLRTLNSSHHAFLPDPSCSYCGSLNIDNPDDARISLKPSLKLDRYTYRCKPLDELGKALAEQYIDDRVGLFNRITYDSLSPFADVYANLPTTMGNETSAGRTDSYTVSKQTALLEGLERYCGITPRGKKTVVHDCYRNLVDRALNPMEVGLYSQEQYELMDFPYQPFDPELPMNWVWGHSFGQDRPILIPEQLAYYSMGQEDSFVMEGSNGCALGGSLEEAIFYGIMEVVERDSFLLTWYARLSVPRLDPYSSNDIRLRLMLDRLKEVEGYEVYLFNTTMENGIPSVWAIAKNKTDKGANLLCAGGAHLDPIRAAISAIQEVAGNIRYFTRLLEENEEECRRMMDDPFLVKRMEDHSLLYSLPETEERLHFLLDQDRPIRTFAEEFIPIVPNADLTEELKEILLRFHRLNLDVIVVQQTAPEALSNGLHCVKVLIPGMLPMSFGHQLKRVAGLQRALTLPAKLGYSKSILATRQLNPHPHPFP</sequence>
<feature type="domain" description="YcaO" evidence="1">
    <location>
        <begin position="264"/>
        <end position="647"/>
    </location>
</feature>
<dbReference type="InterPro" id="IPR003776">
    <property type="entry name" value="YcaO-like_dom"/>
</dbReference>
<organism evidence="2 3">
    <name type="scientific">Cohnella endophytica</name>
    <dbReference type="NCBI Taxonomy" id="2419778"/>
    <lineage>
        <taxon>Bacteria</taxon>
        <taxon>Bacillati</taxon>
        <taxon>Bacillota</taxon>
        <taxon>Bacilli</taxon>
        <taxon>Bacillales</taxon>
        <taxon>Paenibacillaceae</taxon>
        <taxon>Cohnella</taxon>
    </lineage>
</organism>
<dbReference type="Gene3D" id="3.30.1330.230">
    <property type="match status" value="1"/>
</dbReference>
<dbReference type="Pfam" id="PF02624">
    <property type="entry name" value="YcaO"/>
    <property type="match status" value="1"/>
</dbReference>
<dbReference type="RefSeq" id="WP_120973911.1">
    <property type="nucleotide sequence ID" value="NZ_RBZM01000001.1"/>
</dbReference>
<proteinExistence type="predicted"/>
<evidence type="ECO:0000313" key="2">
    <source>
        <dbReference type="EMBL" id="RKP58115.1"/>
    </source>
</evidence>
<dbReference type="OrthoDB" id="2379922at2"/>
<dbReference type="Proteomes" id="UP000282076">
    <property type="component" value="Unassembled WGS sequence"/>
</dbReference>
<protein>
    <submittedName>
        <fullName evidence="2">Bacteriocin biosynthesis protein SagD</fullName>
    </submittedName>
</protein>
<comment type="caution">
    <text evidence="2">The sequence shown here is derived from an EMBL/GenBank/DDBJ whole genome shotgun (WGS) entry which is preliminary data.</text>
</comment>
<dbReference type="PANTHER" id="PTHR37809:SF1">
    <property type="entry name" value="RIBOSOMAL PROTEIN S12 METHYLTHIOTRANSFERASE ACCESSORY FACTOR YCAO"/>
    <property type="match status" value="1"/>
</dbReference>
<dbReference type="Gene3D" id="3.40.50.720">
    <property type="entry name" value="NAD(P)-binding Rossmann-like Domain"/>
    <property type="match status" value="1"/>
</dbReference>
<keyword evidence="3" id="KW-1185">Reference proteome</keyword>
<accession>A0A494YDM3</accession>
<dbReference type="EMBL" id="RBZM01000001">
    <property type="protein sequence ID" value="RKP58115.1"/>
    <property type="molecule type" value="Genomic_DNA"/>
</dbReference>